<dbReference type="GO" id="GO:0006415">
    <property type="term" value="P:translational termination"/>
    <property type="evidence" value="ECO:0007669"/>
    <property type="project" value="TreeGrafter"/>
</dbReference>
<dbReference type="PANTHER" id="PTHR40588">
    <property type="entry name" value="MRNA INTERFERASE TOXIN YAFQ"/>
    <property type="match status" value="1"/>
</dbReference>
<name>A0AAE4AM96_9BACT</name>
<dbReference type="NCBIfam" id="TIGR02385">
    <property type="entry name" value="RelE_StbE"/>
    <property type="match status" value="1"/>
</dbReference>
<dbReference type="PIRSF" id="PIRSF006156">
    <property type="entry name" value="YafQ"/>
    <property type="match status" value="1"/>
</dbReference>
<dbReference type="Proteomes" id="UP001238163">
    <property type="component" value="Unassembled WGS sequence"/>
</dbReference>
<comment type="caution">
    <text evidence="4">The sequence shown here is derived from an EMBL/GenBank/DDBJ whole genome shotgun (WGS) entry which is preliminary data.</text>
</comment>
<dbReference type="GO" id="GO:0004521">
    <property type="term" value="F:RNA endonuclease activity"/>
    <property type="evidence" value="ECO:0007669"/>
    <property type="project" value="TreeGrafter"/>
</dbReference>
<dbReference type="EMBL" id="JAUSVL010000001">
    <property type="protein sequence ID" value="MDQ0289089.1"/>
    <property type="molecule type" value="Genomic_DNA"/>
</dbReference>
<evidence type="ECO:0000256" key="1">
    <source>
        <dbReference type="ARBA" id="ARBA00022649"/>
    </source>
</evidence>
<dbReference type="InterPro" id="IPR004386">
    <property type="entry name" value="Toxin_YafQ-like"/>
</dbReference>
<dbReference type="PANTHER" id="PTHR40588:SF1">
    <property type="entry name" value="MRNA INTERFERASE TOXIN YAFQ"/>
    <property type="match status" value="1"/>
</dbReference>
<keyword evidence="4" id="KW-0378">Hydrolase</keyword>
<evidence type="ECO:0000313" key="5">
    <source>
        <dbReference type="Proteomes" id="UP001238163"/>
    </source>
</evidence>
<dbReference type="AlphaFoldDB" id="A0AAE4AM96"/>
<gene>
    <name evidence="4" type="ORF">J3R75_001196</name>
</gene>
<dbReference type="Gene3D" id="3.30.2310.20">
    <property type="entry name" value="RelE-like"/>
    <property type="match status" value="1"/>
</dbReference>
<dbReference type="Pfam" id="PF15738">
    <property type="entry name" value="YafQ_toxin"/>
    <property type="match status" value="1"/>
</dbReference>
<dbReference type="GO" id="GO:0006402">
    <property type="term" value="P:mRNA catabolic process"/>
    <property type="evidence" value="ECO:0007669"/>
    <property type="project" value="TreeGrafter"/>
</dbReference>
<dbReference type="SUPFAM" id="SSF143011">
    <property type="entry name" value="RelE-like"/>
    <property type="match status" value="1"/>
</dbReference>
<keyword evidence="1" id="KW-1277">Toxin-antitoxin system</keyword>
<reference evidence="4" key="1">
    <citation type="submission" date="2023-07" db="EMBL/GenBank/DDBJ databases">
        <title>Genomic Encyclopedia of Type Strains, Phase IV (KMG-IV): sequencing the most valuable type-strain genomes for metagenomic binning, comparative biology and taxonomic classification.</title>
        <authorList>
            <person name="Goeker M."/>
        </authorList>
    </citation>
    <scope>NUCLEOTIDE SEQUENCE</scope>
    <source>
        <strain evidence="4">DSM 24202</strain>
    </source>
</reference>
<dbReference type="InterPro" id="IPR035093">
    <property type="entry name" value="RelE/ParE_toxin_dom_sf"/>
</dbReference>
<keyword evidence="5" id="KW-1185">Reference proteome</keyword>
<accession>A0AAE4AM96</accession>
<evidence type="ECO:0000313" key="4">
    <source>
        <dbReference type="EMBL" id="MDQ0289089.1"/>
    </source>
</evidence>
<protein>
    <submittedName>
        <fullName evidence="4">mRNA interferase YafQ</fullName>
        <ecNumber evidence="4">3.1.-.-</ecNumber>
    </submittedName>
</protein>
<dbReference type="FunFam" id="3.30.2310.20:FF:000003">
    <property type="entry name" value="Type II toxin-antitoxin system YafQ family toxin"/>
    <property type="match status" value="1"/>
</dbReference>
<dbReference type="InterPro" id="IPR007712">
    <property type="entry name" value="RelE/ParE_toxin"/>
</dbReference>
<evidence type="ECO:0000256" key="3">
    <source>
        <dbReference type="PIRSR" id="PIRSR006156-1"/>
    </source>
</evidence>
<dbReference type="EC" id="3.1.-.-" evidence="4"/>
<feature type="active site" description="Proton donor" evidence="3">
    <location>
        <position position="87"/>
    </location>
</feature>
<comment type="similarity">
    <text evidence="2">Belongs to the RelE toxin family. YafQ subfamily.</text>
</comment>
<dbReference type="RefSeq" id="WP_307260430.1">
    <property type="nucleotide sequence ID" value="NZ_JAUSVL010000001.1"/>
</dbReference>
<dbReference type="NCBIfam" id="TIGR00053">
    <property type="entry name" value="YafQ family addiction module toxin"/>
    <property type="match status" value="1"/>
</dbReference>
<organism evidence="4 5">
    <name type="scientific">Oligosphaera ethanolica</name>
    <dbReference type="NCBI Taxonomy" id="760260"/>
    <lineage>
        <taxon>Bacteria</taxon>
        <taxon>Pseudomonadati</taxon>
        <taxon>Lentisphaerota</taxon>
        <taxon>Oligosphaeria</taxon>
        <taxon>Oligosphaerales</taxon>
        <taxon>Oligosphaeraceae</taxon>
        <taxon>Oligosphaera</taxon>
    </lineage>
</organism>
<evidence type="ECO:0000256" key="2">
    <source>
        <dbReference type="ARBA" id="ARBA00061366"/>
    </source>
</evidence>
<sequence>MTYNLQITTQFKKDCKLMKKRGKDLDELRTVIEMLQAGTPLPAKYYDHELVGKLAKFRECHIQPDWLLIYLVMQNHLVLTLMRTGSHSDLF</sequence>
<dbReference type="GO" id="GO:0016787">
    <property type="term" value="F:hydrolase activity"/>
    <property type="evidence" value="ECO:0007669"/>
    <property type="project" value="UniProtKB-KW"/>
</dbReference>
<proteinExistence type="inferred from homology"/>